<organism evidence="1 2">
    <name type="scientific">Dolichospermum planctonicum</name>
    <dbReference type="NCBI Taxonomy" id="136072"/>
    <lineage>
        <taxon>Bacteria</taxon>
        <taxon>Bacillati</taxon>
        <taxon>Cyanobacteriota</taxon>
        <taxon>Cyanophyceae</taxon>
        <taxon>Nostocales</taxon>
        <taxon>Aphanizomenonaceae</taxon>
        <taxon>Dolichospermum</taxon>
    </lineage>
</organism>
<comment type="caution">
    <text evidence="1">The sequence shown here is derived from an EMBL/GenBank/DDBJ whole genome shotgun (WGS) entry which is preliminary data.</text>
</comment>
<proteinExistence type="predicted"/>
<reference evidence="2" key="1">
    <citation type="submission" date="2019-02" db="EMBL/GenBank/DDBJ databases">
        <title>Draft genome sequence of Dolichospermum planctonicum NIES-80.</title>
        <authorList>
            <person name="Yamaguchi H."/>
            <person name="Suzuki S."/>
            <person name="Kawachi M."/>
        </authorList>
    </citation>
    <scope>NUCLEOTIDE SEQUENCE [LARGE SCALE GENOMIC DNA]</scope>
    <source>
        <strain evidence="2">NIES-80</strain>
    </source>
</reference>
<dbReference type="RefSeq" id="WP_137906424.1">
    <property type="nucleotide sequence ID" value="NZ_BJCF01000002.1"/>
</dbReference>
<accession>A0A480ABQ7</accession>
<sequence>MIRLVFTDVLVPEKQIHEVITNVQAKLESQKCQFFKPVSGANRCIYRFPAANCDFLHISGSLGNKSSDFPQ</sequence>
<name>A0A480ABQ7_9CYAN</name>
<evidence type="ECO:0000313" key="2">
    <source>
        <dbReference type="Proteomes" id="UP000299367"/>
    </source>
</evidence>
<gene>
    <name evidence="1" type="ORF">NIES80_02790</name>
</gene>
<evidence type="ECO:0000313" key="1">
    <source>
        <dbReference type="EMBL" id="GCL40591.1"/>
    </source>
</evidence>
<protein>
    <submittedName>
        <fullName evidence="1">Uncharacterized protein</fullName>
    </submittedName>
</protein>
<dbReference type="EMBL" id="BJCF01000002">
    <property type="protein sequence ID" value="GCL40591.1"/>
    <property type="molecule type" value="Genomic_DNA"/>
</dbReference>
<dbReference type="Proteomes" id="UP000299367">
    <property type="component" value="Unassembled WGS sequence"/>
</dbReference>
<dbReference type="AlphaFoldDB" id="A0A480ABQ7"/>